<dbReference type="InterPro" id="IPR013517">
    <property type="entry name" value="FG-GAP"/>
</dbReference>
<dbReference type="Gene3D" id="2.130.10.130">
    <property type="entry name" value="Integrin alpha, N-terminal"/>
    <property type="match status" value="1"/>
</dbReference>
<sequence length="542" mass="59559">MSTRLRLMARHILARLFTVSFAILLSSIVVINHAWSALHHSGATLGTFGVTGSGTAKYSITLEVPPGTKGMSPTLQLIYRSSKGNGLLGVGWLLGGMSGIQRCPQTIAQDGNTKGVDYTVTDRFCLDGQRLIAVAGDYGDDQTEYKTEIASYAKIVSYGSAGTGPASFKVWTKSGQIIEYGGSDDSRILAQGKNEARVWAINKTADTSGNYINYSYFQDATIGHYRLDRIDYTGNDTTSTTPSASVRMVYETRTDISEGYVAGSKYSTPVRLSKIQTYVGPTLVKDYQFTYDYGLSTKRSRLVKLLECNGDECKLSSSFTWTQPMTLAYELKETSVPAIVPTSSFYRTGDFNGDGVSDLIYMHSGAEWKIRIGNGDGTFVVDAAYTATFTRDMGDVRTYQIGDVNGDGRSDLFYLSNANKWVIYFANKDGTLGVRVETQEANDIADMRSVKLIDMNNDGKADIVYFVNGSLWTVRIGNGDGTFGPRVHTAHDQDLAEWRSYQFDDFNGDGIRDLFYFAIGSIWTVRLGNGDGTFASRKNTVH</sequence>
<dbReference type="SUPFAM" id="SSF69318">
    <property type="entry name" value="Integrin alpha N-terminal domain"/>
    <property type="match status" value="1"/>
</dbReference>
<dbReference type="EMBL" id="UOFL01000205">
    <property type="protein sequence ID" value="VAW80870.1"/>
    <property type="molecule type" value="Genomic_DNA"/>
</dbReference>
<accession>A0A3B0YW52</accession>
<keyword evidence="3" id="KW-0732">Signal</keyword>
<feature type="non-terminal residue" evidence="6">
    <location>
        <position position="542"/>
    </location>
</feature>
<evidence type="ECO:0000256" key="2">
    <source>
        <dbReference type="ARBA" id="ARBA00022525"/>
    </source>
</evidence>
<dbReference type="InterPro" id="IPR028994">
    <property type="entry name" value="Integrin_alpha_N"/>
</dbReference>
<keyword evidence="2" id="KW-0964">Secreted</keyword>
<evidence type="ECO:0000256" key="3">
    <source>
        <dbReference type="ARBA" id="ARBA00022729"/>
    </source>
</evidence>
<evidence type="ECO:0000256" key="5">
    <source>
        <dbReference type="SAM" id="Phobius"/>
    </source>
</evidence>
<dbReference type="PANTHER" id="PTHR46580">
    <property type="entry name" value="SENSOR KINASE-RELATED"/>
    <property type="match status" value="1"/>
</dbReference>
<organism evidence="6">
    <name type="scientific">hydrothermal vent metagenome</name>
    <dbReference type="NCBI Taxonomy" id="652676"/>
    <lineage>
        <taxon>unclassified sequences</taxon>
        <taxon>metagenomes</taxon>
        <taxon>ecological metagenomes</taxon>
    </lineage>
</organism>
<evidence type="ECO:0000256" key="4">
    <source>
        <dbReference type="ARBA" id="ARBA00023026"/>
    </source>
</evidence>
<keyword evidence="5" id="KW-0812">Transmembrane</keyword>
<proteinExistence type="predicted"/>
<reference evidence="6" key="1">
    <citation type="submission" date="2018-06" db="EMBL/GenBank/DDBJ databases">
        <authorList>
            <person name="Zhirakovskaya E."/>
        </authorList>
    </citation>
    <scope>NUCLEOTIDE SEQUENCE</scope>
</reference>
<dbReference type="PANTHER" id="PTHR46580:SF4">
    <property type="entry name" value="ATP_GTP-BINDING PROTEIN"/>
    <property type="match status" value="1"/>
</dbReference>
<feature type="transmembrane region" description="Helical" evidence="5">
    <location>
        <begin position="12"/>
        <end position="35"/>
    </location>
</feature>
<protein>
    <recommendedName>
        <fullName evidence="7">Insecticide toxin TcdB middle/N-terminal domain-containing protein</fullName>
    </recommendedName>
</protein>
<name>A0A3B0YW52_9ZZZZ</name>
<dbReference type="InterPro" id="IPR003284">
    <property type="entry name" value="Sal_SpvB"/>
</dbReference>
<dbReference type="GO" id="GO:0005576">
    <property type="term" value="C:extracellular region"/>
    <property type="evidence" value="ECO:0007669"/>
    <property type="project" value="UniProtKB-SubCell"/>
</dbReference>
<comment type="subcellular location">
    <subcellularLocation>
        <location evidence="1">Secreted</location>
    </subcellularLocation>
</comment>
<keyword evidence="4" id="KW-0843">Virulence</keyword>
<keyword evidence="5" id="KW-0472">Membrane</keyword>
<keyword evidence="5" id="KW-1133">Transmembrane helix</keyword>
<evidence type="ECO:0000256" key="1">
    <source>
        <dbReference type="ARBA" id="ARBA00004613"/>
    </source>
</evidence>
<evidence type="ECO:0000313" key="6">
    <source>
        <dbReference type="EMBL" id="VAW80870.1"/>
    </source>
</evidence>
<dbReference type="Pfam" id="PF13517">
    <property type="entry name" value="FG-GAP_3"/>
    <property type="match status" value="1"/>
</dbReference>
<evidence type="ECO:0008006" key="7">
    <source>
        <dbReference type="Google" id="ProtNLM"/>
    </source>
</evidence>
<dbReference type="AlphaFoldDB" id="A0A3B0YW52"/>
<gene>
    <name evidence="6" type="ORF">MNBD_GAMMA12-2421</name>
</gene>
<dbReference type="GO" id="GO:0005737">
    <property type="term" value="C:cytoplasm"/>
    <property type="evidence" value="ECO:0007669"/>
    <property type="project" value="InterPro"/>
</dbReference>
<dbReference type="Pfam" id="PF03534">
    <property type="entry name" value="SpvB"/>
    <property type="match status" value="1"/>
</dbReference>